<name>A0A6C0C269_9ZZZZ</name>
<evidence type="ECO:0000313" key="1">
    <source>
        <dbReference type="EMBL" id="QHS97859.1"/>
    </source>
</evidence>
<proteinExistence type="predicted"/>
<accession>A0A6C0C269</accession>
<dbReference type="AlphaFoldDB" id="A0A6C0C269"/>
<protein>
    <submittedName>
        <fullName evidence="1">Uncharacterized protein</fullName>
    </submittedName>
</protein>
<sequence>MDSRGCYPPQHQPKAPHQRQHCPAPDCKDKVFEPCVLPECHLDPSHDCEGVCPPKVQYEIVVFRKRYKCCNKNTVQNCQKDCPWVQTIQYIIEPVWEQLDVRAAGDDLCSQLNDLKYKELNQHSSLVHCLQCNFDKCYINKQVPRNCRNSVDPDDDNSLVSS</sequence>
<reference evidence="1" key="1">
    <citation type="journal article" date="2020" name="Nature">
        <title>Giant virus diversity and host interactions through global metagenomics.</title>
        <authorList>
            <person name="Schulz F."/>
            <person name="Roux S."/>
            <person name="Paez-Espino D."/>
            <person name="Jungbluth S."/>
            <person name="Walsh D.A."/>
            <person name="Denef V.J."/>
            <person name="McMahon K.D."/>
            <person name="Konstantinidis K.T."/>
            <person name="Eloe-Fadrosh E.A."/>
            <person name="Kyrpides N.C."/>
            <person name="Woyke T."/>
        </authorList>
    </citation>
    <scope>NUCLEOTIDE SEQUENCE</scope>
    <source>
        <strain evidence="1">GVMAG-M-3300020182-33</strain>
    </source>
</reference>
<organism evidence="1">
    <name type="scientific">viral metagenome</name>
    <dbReference type="NCBI Taxonomy" id="1070528"/>
    <lineage>
        <taxon>unclassified sequences</taxon>
        <taxon>metagenomes</taxon>
        <taxon>organismal metagenomes</taxon>
    </lineage>
</organism>
<dbReference type="EMBL" id="MN739306">
    <property type="protein sequence ID" value="QHS97859.1"/>
    <property type="molecule type" value="Genomic_DNA"/>
</dbReference>